<keyword evidence="1" id="KW-0732">Signal</keyword>
<evidence type="ECO:0008006" key="4">
    <source>
        <dbReference type="Google" id="ProtNLM"/>
    </source>
</evidence>
<dbReference type="SUPFAM" id="SSF56935">
    <property type="entry name" value="Porins"/>
    <property type="match status" value="1"/>
</dbReference>
<comment type="caution">
    <text evidence="2">The sequence shown here is derived from an EMBL/GenBank/DDBJ whole genome shotgun (WGS) entry which is preliminary data.</text>
</comment>
<accession>A0AB34PEJ8</accession>
<proteinExistence type="predicted"/>
<dbReference type="Gene3D" id="2.60.40.1120">
    <property type="entry name" value="Carboxypeptidase-like, regulatory domain"/>
    <property type="match status" value="1"/>
</dbReference>
<dbReference type="PROSITE" id="PS51257">
    <property type="entry name" value="PROKAR_LIPOPROTEIN"/>
    <property type="match status" value="1"/>
</dbReference>
<dbReference type="SUPFAM" id="SSF49464">
    <property type="entry name" value="Carboxypeptidase regulatory domain-like"/>
    <property type="match status" value="1"/>
</dbReference>
<dbReference type="InterPro" id="IPR008969">
    <property type="entry name" value="CarboxyPept-like_regulatory"/>
</dbReference>
<feature type="chain" id="PRO_5044284332" description="Outer membrane protein beta-barrel domain-containing protein" evidence="1">
    <location>
        <begin position="22"/>
        <end position="767"/>
    </location>
</feature>
<name>A0AB34PEJ8_9PORP</name>
<organism evidence="2 3">
    <name type="scientific">Porphyromonas crevioricanis</name>
    <dbReference type="NCBI Taxonomy" id="393921"/>
    <lineage>
        <taxon>Bacteria</taxon>
        <taxon>Pseudomonadati</taxon>
        <taxon>Bacteroidota</taxon>
        <taxon>Bacteroidia</taxon>
        <taxon>Bacteroidales</taxon>
        <taxon>Porphyromonadaceae</taxon>
        <taxon>Porphyromonas</taxon>
    </lineage>
</organism>
<gene>
    <name evidence="2" type="ORF">HQ38_07200</name>
</gene>
<protein>
    <recommendedName>
        <fullName evidence="4">Outer membrane protein beta-barrel domain-containing protein</fullName>
    </recommendedName>
</protein>
<dbReference type="EMBL" id="JQJC01000021">
    <property type="protein sequence ID" value="KGN93988.1"/>
    <property type="molecule type" value="Genomic_DNA"/>
</dbReference>
<dbReference type="AlphaFoldDB" id="A0AB34PEJ8"/>
<dbReference type="Pfam" id="PF13620">
    <property type="entry name" value="CarboxypepD_reg"/>
    <property type="match status" value="1"/>
</dbReference>
<evidence type="ECO:0000313" key="3">
    <source>
        <dbReference type="Proteomes" id="UP000030136"/>
    </source>
</evidence>
<evidence type="ECO:0000313" key="2">
    <source>
        <dbReference type="EMBL" id="KGN93988.1"/>
    </source>
</evidence>
<evidence type="ECO:0000256" key="1">
    <source>
        <dbReference type="SAM" id="SignalP"/>
    </source>
</evidence>
<dbReference type="Proteomes" id="UP000030136">
    <property type="component" value="Unassembled WGS sequence"/>
</dbReference>
<dbReference type="RefSeq" id="WP_036890125.1">
    <property type="nucleotide sequence ID" value="NZ_JQJC01000021.1"/>
</dbReference>
<reference evidence="2 3" key="1">
    <citation type="submission" date="2014-08" db="EMBL/GenBank/DDBJ databases">
        <title>Porphyromonas crevioricanis strain:COT-253_OH1447 Genome sequencing.</title>
        <authorList>
            <person name="Wallis C."/>
            <person name="Deusch O."/>
            <person name="O'Flynn C."/>
            <person name="Davis I."/>
            <person name="Jospin G."/>
            <person name="Darling A.E."/>
            <person name="Coil D.A."/>
            <person name="Alexiev A."/>
            <person name="Horsfall A."/>
            <person name="Kirkwood N."/>
            <person name="Harris S."/>
            <person name="Eisen J.A."/>
        </authorList>
    </citation>
    <scope>NUCLEOTIDE SEQUENCE [LARGE SCALE GENOMIC DNA]</scope>
    <source>
        <strain evidence="3">COT-253 OH1447</strain>
    </source>
</reference>
<feature type="signal peptide" evidence="1">
    <location>
        <begin position="1"/>
        <end position="21"/>
    </location>
</feature>
<sequence>MKRSILLLIFLWSASIGVACGQMLDGGIVDSEAKPLSNVVIALYSSTDTLKQKFYTVTDSAGLFSFEKIPADEYVLCASSLGYKPYSANVLVGKQAVHLGMITMEMEWKELSTVMVTANYIQHKGEKTIYRIPTSVANRVRSAFELMRVVPELRINPSSQSIEFANGASFLILINDIPSTEAELKAIPTQDVKKIEVYDTPPARYMAYDCVINVTTFDRTQGYAVGFSADQSICPSSGYTNGFAYAVYNKGQKSVAIQYSYTRRRFTELIGKESYQFTLPSGSVDRQQDLQGTKDMHMHLPALYYIYNNPQKQILQVVIKPNFSHSYNSYMSDISLAKEAKLKGNACDRTSMIYPSVDVFQRYYFASNKYLSNNLVFTNYRVWQAYKNSEWDAMSGVRLLSNDMTQSNVKYSTILQTDFTHILDKNVYSLGMRYAGSLLNTSIKDLQSTNNYHSTQHSIDLYGDYVQQLDSWTFVGRIGLGYLYSKAYEAELSNLLPQTDLSVYYQINPHHKLVFKTAYSYNEPSLSLRTKNTRSLIQGLRYSGNPNLKGTTNATIGIHYTMSYNNFYCSLSPILTQQWSPIFSNYILNREEMLQRPENAKGQTITALRYNLRYSFFAKELLTFTINGSLSHHSLTPHSMKRITYFGTPINYQIDLNLGRFSAFYQGSLFREYMSGLTINAGDVTSNIGLRYRIKNYTFSLNGIWFLTEPEQWSRTNPTSLVQMQSKTIIQDQRTVITLGMSIDLSSGNSNMKARSLNNNDNDSGAF</sequence>